<proteinExistence type="predicted"/>
<dbReference type="EMBL" id="CP063078">
    <property type="protein sequence ID" value="QOQ88047.1"/>
    <property type="molecule type" value="Genomic_DNA"/>
</dbReference>
<accession>A0A7M1LHI6</accession>
<protein>
    <submittedName>
        <fullName evidence="1">Uncharacterized protein</fullName>
    </submittedName>
</protein>
<dbReference type="AlphaFoldDB" id="A0A7M1LHI6"/>
<reference evidence="1 2" key="1">
    <citation type="submission" date="2020-10" db="EMBL/GenBank/DDBJ databases">
        <title>Campylobacter and Helicobacter PacBio genomes.</title>
        <authorList>
            <person name="Lane C."/>
        </authorList>
    </citation>
    <scope>NUCLEOTIDE SEQUENCE [LARGE SCALE GENOMIC DNA]</scope>
    <source>
        <strain evidence="1 2">2016D-0077</strain>
    </source>
</reference>
<dbReference type="RefSeq" id="WP_161632375.1">
    <property type="nucleotide sequence ID" value="NZ_CP053842.1"/>
</dbReference>
<name>A0A7M1LHI6_9BACT</name>
<dbReference type="Proteomes" id="UP000594749">
    <property type="component" value="Chromosome"/>
</dbReference>
<keyword evidence="2" id="KW-1185">Reference proteome</keyword>
<evidence type="ECO:0000313" key="1">
    <source>
        <dbReference type="EMBL" id="QOQ88047.1"/>
    </source>
</evidence>
<sequence>MRILAILAFAFSLGFTNSDENLSIKDKNSSSKDGLVKRDFFSNKDAKDIKKVKIPTH</sequence>
<organism evidence="1 2">
    <name type="scientific">Campylobacter corcagiensis</name>
    <dbReference type="NCBI Taxonomy" id="1448857"/>
    <lineage>
        <taxon>Bacteria</taxon>
        <taxon>Pseudomonadati</taxon>
        <taxon>Campylobacterota</taxon>
        <taxon>Epsilonproteobacteria</taxon>
        <taxon>Campylobacterales</taxon>
        <taxon>Campylobacteraceae</taxon>
        <taxon>Campylobacter</taxon>
    </lineage>
</organism>
<evidence type="ECO:0000313" key="2">
    <source>
        <dbReference type="Proteomes" id="UP000594749"/>
    </source>
</evidence>
<gene>
    <name evidence="1" type="ORF">IMC76_04450</name>
</gene>